<accession>A0A131YHX5</accession>
<dbReference type="AlphaFoldDB" id="A0A131YHX5"/>
<evidence type="ECO:0000313" key="1">
    <source>
        <dbReference type="EMBL" id="JAP78070.1"/>
    </source>
</evidence>
<dbReference type="EMBL" id="GEDV01010487">
    <property type="protein sequence ID" value="JAP78070.1"/>
    <property type="molecule type" value="Transcribed_RNA"/>
</dbReference>
<organism evidence="1">
    <name type="scientific">Rhipicephalus appendiculatus</name>
    <name type="common">Brown ear tick</name>
    <dbReference type="NCBI Taxonomy" id="34631"/>
    <lineage>
        <taxon>Eukaryota</taxon>
        <taxon>Metazoa</taxon>
        <taxon>Ecdysozoa</taxon>
        <taxon>Arthropoda</taxon>
        <taxon>Chelicerata</taxon>
        <taxon>Arachnida</taxon>
        <taxon>Acari</taxon>
        <taxon>Parasitiformes</taxon>
        <taxon>Ixodida</taxon>
        <taxon>Ixodoidea</taxon>
        <taxon>Ixodidae</taxon>
        <taxon>Rhipicephalinae</taxon>
        <taxon>Rhipicephalus</taxon>
        <taxon>Rhipicephalus</taxon>
    </lineage>
</organism>
<reference evidence="1" key="1">
    <citation type="journal article" date="2016" name="Ticks Tick Borne Dis.">
        <title>De novo assembly and annotation of the salivary gland transcriptome of Rhipicephalus appendiculatus male and female ticks during blood feeding.</title>
        <authorList>
            <person name="de Castro M.H."/>
            <person name="de Klerk D."/>
            <person name="Pienaar R."/>
            <person name="Latif A.A."/>
            <person name="Rees D.J."/>
            <person name="Mans B.J."/>
        </authorList>
    </citation>
    <scope>NUCLEOTIDE SEQUENCE</scope>
    <source>
        <tissue evidence="1">Salivary glands</tissue>
    </source>
</reference>
<dbReference type="InterPro" id="IPR012674">
    <property type="entry name" value="Calycin"/>
</dbReference>
<protein>
    <submittedName>
        <fullName evidence="1">Lipocalin</fullName>
    </submittedName>
</protein>
<sequence length="196" mass="22839">MKSNMMKISKKPIPSFMLPALIILLNSEHFCSLASWNVPDITKFYAVNEKIWTINSTMFWPKYCQVDVVYAASPKYAFFNRSHVQNHTKYMEYLLGQFTNIDFYGIKTTTRNAMKVAPRNGTSFQSIEQLLYEYDNYKCGVFNVSLLQQLNDHYYDLRVKDSAVKHPNPSCVEMFLELSRFEKVTTLYTNSCLHSG</sequence>
<name>A0A131YHX5_RHIAP</name>
<proteinExistence type="predicted"/>
<dbReference type="Gene3D" id="2.40.128.20">
    <property type="match status" value="1"/>
</dbReference>